<dbReference type="PANTHER" id="PTHR45436">
    <property type="entry name" value="SENSOR HISTIDINE KINASE YKOH"/>
    <property type="match status" value="1"/>
</dbReference>
<keyword evidence="6 12" id="KW-0812">Transmembrane</keyword>
<dbReference type="Gene3D" id="6.10.340.10">
    <property type="match status" value="1"/>
</dbReference>
<evidence type="ECO:0000256" key="5">
    <source>
        <dbReference type="ARBA" id="ARBA00022679"/>
    </source>
</evidence>
<evidence type="ECO:0000259" key="14">
    <source>
        <dbReference type="PROSITE" id="PS50885"/>
    </source>
</evidence>
<feature type="transmembrane region" description="Helical" evidence="12">
    <location>
        <begin position="12"/>
        <end position="32"/>
    </location>
</feature>
<evidence type="ECO:0000256" key="2">
    <source>
        <dbReference type="ARBA" id="ARBA00004370"/>
    </source>
</evidence>
<dbReference type="InterPro" id="IPR050428">
    <property type="entry name" value="TCS_sensor_his_kinase"/>
</dbReference>
<keyword evidence="7" id="KW-0418">Kinase</keyword>
<evidence type="ECO:0000256" key="9">
    <source>
        <dbReference type="ARBA" id="ARBA00023012"/>
    </source>
</evidence>
<evidence type="ECO:0000313" key="16">
    <source>
        <dbReference type="Proteomes" id="UP000599523"/>
    </source>
</evidence>
<dbReference type="SUPFAM" id="SSF47384">
    <property type="entry name" value="Homodimeric domain of signal transducing histidine kinase"/>
    <property type="match status" value="1"/>
</dbReference>
<comment type="subcellular location">
    <subcellularLocation>
        <location evidence="2">Membrane</location>
    </subcellularLocation>
</comment>
<dbReference type="InterPro" id="IPR003661">
    <property type="entry name" value="HisK_dim/P_dom"/>
</dbReference>
<proteinExistence type="predicted"/>
<protein>
    <recommendedName>
        <fullName evidence="3">histidine kinase</fullName>
        <ecNumber evidence="3">2.7.13.3</ecNumber>
    </recommendedName>
</protein>
<dbReference type="CDD" id="cd00082">
    <property type="entry name" value="HisKA"/>
    <property type="match status" value="1"/>
</dbReference>
<evidence type="ECO:0000313" key="15">
    <source>
        <dbReference type="EMBL" id="NMG03340.1"/>
    </source>
</evidence>
<comment type="caution">
    <text evidence="15">The sequence shown here is derived from an EMBL/GenBank/DDBJ whole genome shotgun (WGS) entry which is preliminary data.</text>
</comment>
<name>A0A972J9U6_9RHOO</name>
<evidence type="ECO:0000256" key="3">
    <source>
        <dbReference type="ARBA" id="ARBA00012438"/>
    </source>
</evidence>
<dbReference type="PANTHER" id="PTHR45436:SF16">
    <property type="entry name" value="HISTIDINE KINASE"/>
    <property type="match status" value="1"/>
</dbReference>
<dbReference type="GO" id="GO:0000155">
    <property type="term" value="F:phosphorelay sensor kinase activity"/>
    <property type="evidence" value="ECO:0007669"/>
    <property type="project" value="InterPro"/>
</dbReference>
<dbReference type="PROSITE" id="PS50885">
    <property type="entry name" value="HAMP"/>
    <property type="match status" value="1"/>
</dbReference>
<dbReference type="InterPro" id="IPR036097">
    <property type="entry name" value="HisK_dim/P_sf"/>
</dbReference>
<dbReference type="SMART" id="SM00304">
    <property type="entry name" value="HAMP"/>
    <property type="match status" value="1"/>
</dbReference>
<dbReference type="Gene3D" id="1.10.287.130">
    <property type="match status" value="1"/>
</dbReference>
<feature type="domain" description="HAMP" evidence="14">
    <location>
        <begin position="152"/>
        <end position="206"/>
    </location>
</feature>
<comment type="catalytic activity">
    <reaction evidence="1">
        <text>ATP + protein L-histidine = ADP + protein N-phospho-L-histidine.</text>
        <dbReference type="EC" id="2.7.13.3"/>
    </reaction>
</comment>
<dbReference type="InterPro" id="IPR003660">
    <property type="entry name" value="HAMP_dom"/>
</dbReference>
<gene>
    <name evidence="15" type="ORF">GPA21_10180</name>
</gene>
<dbReference type="InterPro" id="IPR036890">
    <property type="entry name" value="HATPase_C_sf"/>
</dbReference>
<evidence type="ECO:0000256" key="8">
    <source>
        <dbReference type="ARBA" id="ARBA00022989"/>
    </source>
</evidence>
<feature type="transmembrane region" description="Helical" evidence="12">
    <location>
        <begin position="131"/>
        <end position="159"/>
    </location>
</feature>
<dbReference type="Proteomes" id="UP000599523">
    <property type="component" value="Unassembled WGS sequence"/>
</dbReference>
<dbReference type="SMART" id="SM00388">
    <property type="entry name" value="HisKA"/>
    <property type="match status" value="1"/>
</dbReference>
<dbReference type="InterPro" id="IPR003594">
    <property type="entry name" value="HATPase_dom"/>
</dbReference>
<reference evidence="15" key="1">
    <citation type="submission" date="2019-12" db="EMBL/GenBank/DDBJ databases">
        <title>Comparative genomics gives insights into the taxonomy of the Azoarcus-Aromatoleum group and reveals separate origins of nif in the plant-associated Azoarcus and non-plant-associated Aromatoleum sub-groups.</title>
        <authorList>
            <person name="Lafos M."/>
            <person name="Maluk M."/>
            <person name="Batista M."/>
            <person name="Junghare M."/>
            <person name="Carmona M."/>
            <person name="Faoro H."/>
            <person name="Cruz L.M."/>
            <person name="Battistoni F."/>
            <person name="De Souza E."/>
            <person name="Pedrosa F."/>
            <person name="Chen W.-M."/>
            <person name="Poole P.S."/>
            <person name="Dixon R.A."/>
            <person name="James E.K."/>
        </authorList>
    </citation>
    <scope>NUCLEOTIDE SEQUENCE</scope>
    <source>
        <strain evidence="15">NSC3</strain>
    </source>
</reference>
<dbReference type="Pfam" id="PF00672">
    <property type="entry name" value="HAMP"/>
    <property type="match status" value="1"/>
</dbReference>
<keyword evidence="10 12" id="KW-0472">Membrane</keyword>
<dbReference type="AlphaFoldDB" id="A0A972J9U6"/>
<dbReference type="Pfam" id="PF02518">
    <property type="entry name" value="HATPase_c"/>
    <property type="match status" value="1"/>
</dbReference>
<evidence type="ECO:0000256" key="7">
    <source>
        <dbReference type="ARBA" id="ARBA00022777"/>
    </source>
</evidence>
<keyword evidence="11" id="KW-0175">Coiled coil</keyword>
<accession>A0A972J9U6</accession>
<dbReference type="SUPFAM" id="SSF55874">
    <property type="entry name" value="ATPase domain of HSP90 chaperone/DNA topoisomerase II/histidine kinase"/>
    <property type="match status" value="1"/>
</dbReference>
<dbReference type="InterPro" id="IPR005467">
    <property type="entry name" value="His_kinase_dom"/>
</dbReference>
<keyword evidence="8 12" id="KW-1133">Transmembrane helix</keyword>
<keyword evidence="9" id="KW-0902">Two-component regulatory system</keyword>
<organism evidence="15 16">
    <name type="scientific">Azoarcus taiwanensis</name>
    <dbReference type="NCBI Taxonomy" id="666964"/>
    <lineage>
        <taxon>Bacteria</taxon>
        <taxon>Pseudomonadati</taxon>
        <taxon>Pseudomonadota</taxon>
        <taxon>Betaproteobacteria</taxon>
        <taxon>Rhodocyclales</taxon>
        <taxon>Zoogloeaceae</taxon>
        <taxon>Azoarcus</taxon>
    </lineage>
</organism>
<dbReference type="Gene3D" id="3.30.565.10">
    <property type="entry name" value="Histidine kinase-like ATPase, C-terminal domain"/>
    <property type="match status" value="1"/>
</dbReference>
<evidence type="ECO:0000256" key="10">
    <source>
        <dbReference type="ARBA" id="ARBA00023136"/>
    </source>
</evidence>
<dbReference type="InterPro" id="IPR004358">
    <property type="entry name" value="Sig_transdc_His_kin-like_C"/>
</dbReference>
<keyword evidence="16" id="KW-1185">Reference proteome</keyword>
<feature type="coiled-coil region" evidence="11">
    <location>
        <begin position="243"/>
        <end position="270"/>
    </location>
</feature>
<dbReference type="RefSeq" id="WP_168988093.1">
    <property type="nucleotide sequence ID" value="NZ_CAWPHM010000278.1"/>
</dbReference>
<evidence type="ECO:0000256" key="11">
    <source>
        <dbReference type="SAM" id="Coils"/>
    </source>
</evidence>
<evidence type="ECO:0000256" key="12">
    <source>
        <dbReference type="SAM" id="Phobius"/>
    </source>
</evidence>
<sequence length="432" mass="48155">MLAKHSLQRRIVAAFVLMSAVVSGLFALAMIVTMDLTERNLATELMQQQLEFVLELENVGTRLELGPNTRYVSDRDPAWSDWLNGFQDGFHDAYEQGNEVHVFLHTRADGRHALLATLDEFERREEIMERLALVGFFASIAVALGLGLLIANRVIAPVIRLSRQVRRREQLLSLAPPLATDYADDEVGRLAAAFDEALARLRSALDRERLFTSDLSHEIRTPLMVIASSCELVRARGTLDPGLDRQLERIERAVIEMRELTDTLLRLAREPSPGEVVESTGLREAAQQQFERWQPEAARRQLDLKLHGEAGAQRYPAALLHTVMSNLLRNALHYTEQGFVAIELRPEGFSIVDSGAGIPAHERDKVFAPFVRGDATRGDGVGIGLSLVQRICARQGWRIELRSPASGGCEFRIDLGTDNASSRNLHESPTSV</sequence>
<dbReference type="PROSITE" id="PS50109">
    <property type="entry name" value="HIS_KIN"/>
    <property type="match status" value="1"/>
</dbReference>
<dbReference type="EMBL" id="WTVM01000052">
    <property type="protein sequence ID" value="NMG03340.1"/>
    <property type="molecule type" value="Genomic_DNA"/>
</dbReference>
<keyword evidence="4" id="KW-0597">Phosphoprotein</keyword>
<evidence type="ECO:0000256" key="4">
    <source>
        <dbReference type="ARBA" id="ARBA00022553"/>
    </source>
</evidence>
<feature type="domain" description="Histidine kinase" evidence="13">
    <location>
        <begin position="214"/>
        <end position="419"/>
    </location>
</feature>
<dbReference type="GO" id="GO:0005886">
    <property type="term" value="C:plasma membrane"/>
    <property type="evidence" value="ECO:0007669"/>
    <property type="project" value="TreeGrafter"/>
</dbReference>
<keyword evidence="5" id="KW-0808">Transferase</keyword>
<evidence type="ECO:0000259" key="13">
    <source>
        <dbReference type="PROSITE" id="PS50109"/>
    </source>
</evidence>
<dbReference type="PRINTS" id="PR00344">
    <property type="entry name" value="BCTRLSENSOR"/>
</dbReference>
<dbReference type="Pfam" id="PF00512">
    <property type="entry name" value="HisKA"/>
    <property type="match status" value="1"/>
</dbReference>
<evidence type="ECO:0000256" key="1">
    <source>
        <dbReference type="ARBA" id="ARBA00000085"/>
    </source>
</evidence>
<evidence type="ECO:0000256" key="6">
    <source>
        <dbReference type="ARBA" id="ARBA00022692"/>
    </source>
</evidence>
<dbReference type="EC" id="2.7.13.3" evidence="3"/>
<dbReference type="SMART" id="SM00387">
    <property type="entry name" value="HATPase_c"/>
    <property type="match status" value="1"/>
</dbReference>